<name>A0A9D4A5V5_9ROSI</name>
<accession>A0A9D4A5V5</accession>
<dbReference type="AlphaFoldDB" id="A0A9D4A5V5"/>
<keyword evidence="2" id="KW-1185">Reference proteome</keyword>
<gene>
    <name evidence="1" type="ORF">J1N35_019409</name>
</gene>
<reference evidence="1 2" key="1">
    <citation type="journal article" date="2021" name="Plant Biotechnol. J.">
        <title>Multi-omics assisted identification of the key and species-specific regulatory components of drought-tolerant mechanisms in Gossypium stocksii.</title>
        <authorList>
            <person name="Yu D."/>
            <person name="Ke L."/>
            <person name="Zhang D."/>
            <person name="Wu Y."/>
            <person name="Sun Y."/>
            <person name="Mei J."/>
            <person name="Sun J."/>
            <person name="Sun Y."/>
        </authorList>
    </citation>
    <scope>NUCLEOTIDE SEQUENCE [LARGE SCALE GENOMIC DNA]</scope>
    <source>
        <strain evidence="2">cv. E1</strain>
        <tissue evidence="1">Leaf</tissue>
    </source>
</reference>
<comment type="caution">
    <text evidence="1">The sequence shown here is derived from an EMBL/GenBank/DDBJ whole genome shotgun (WGS) entry which is preliminary data.</text>
</comment>
<feature type="non-terminal residue" evidence="1">
    <location>
        <position position="1"/>
    </location>
</feature>
<dbReference type="OrthoDB" id="692961at2759"/>
<organism evidence="1 2">
    <name type="scientific">Gossypium stocksii</name>
    <dbReference type="NCBI Taxonomy" id="47602"/>
    <lineage>
        <taxon>Eukaryota</taxon>
        <taxon>Viridiplantae</taxon>
        <taxon>Streptophyta</taxon>
        <taxon>Embryophyta</taxon>
        <taxon>Tracheophyta</taxon>
        <taxon>Spermatophyta</taxon>
        <taxon>Magnoliopsida</taxon>
        <taxon>eudicotyledons</taxon>
        <taxon>Gunneridae</taxon>
        <taxon>Pentapetalae</taxon>
        <taxon>rosids</taxon>
        <taxon>malvids</taxon>
        <taxon>Malvales</taxon>
        <taxon>Malvaceae</taxon>
        <taxon>Malvoideae</taxon>
        <taxon>Gossypium</taxon>
    </lineage>
</organism>
<dbReference type="Proteomes" id="UP000828251">
    <property type="component" value="Unassembled WGS sequence"/>
</dbReference>
<dbReference type="EMBL" id="JAIQCV010000006">
    <property type="protein sequence ID" value="KAH1092152.1"/>
    <property type="molecule type" value="Genomic_DNA"/>
</dbReference>
<protein>
    <submittedName>
        <fullName evidence="1">Uncharacterized protein</fullName>
    </submittedName>
</protein>
<evidence type="ECO:0000313" key="2">
    <source>
        <dbReference type="Proteomes" id="UP000828251"/>
    </source>
</evidence>
<proteinExistence type="predicted"/>
<evidence type="ECO:0000313" key="1">
    <source>
        <dbReference type="EMBL" id="KAH1092152.1"/>
    </source>
</evidence>
<sequence>DEVDEVTAFTTVEVWKHLDFLCENYFLNGLSNALYEVYSVKEKELWTSLDHKYKGKMLELKSS</sequence>